<feature type="non-terminal residue" evidence="2">
    <location>
        <position position="149"/>
    </location>
</feature>
<name>A0A5C5FN38_9BASI</name>
<dbReference type="PANTHER" id="PTHR12210">
    <property type="entry name" value="DULLARD PROTEIN PHOSPHATASE"/>
    <property type="match status" value="1"/>
</dbReference>
<feature type="non-terminal residue" evidence="2">
    <location>
        <position position="1"/>
    </location>
</feature>
<sequence>VVEVVLDGRSTVYTVYKRPWVDFFLRKVSSWYTVVIFTASLPEYADPVIDWLDGGDGRGGMVGARLFRSDCMARNGSYVKDLSVVDADLSRVCLVDNSPASYAVNQANGIPIEGWINDPHDECLLDLLPMLDSLRFTTDVRRVLGLRGF</sequence>
<dbReference type="InterPro" id="IPR036412">
    <property type="entry name" value="HAD-like_sf"/>
</dbReference>
<evidence type="ECO:0000313" key="3">
    <source>
        <dbReference type="Proteomes" id="UP000311382"/>
    </source>
</evidence>
<evidence type="ECO:0000313" key="2">
    <source>
        <dbReference type="EMBL" id="TNY17699.1"/>
    </source>
</evidence>
<evidence type="ECO:0000259" key="1">
    <source>
        <dbReference type="PROSITE" id="PS50969"/>
    </source>
</evidence>
<feature type="domain" description="FCP1 homology" evidence="1">
    <location>
        <begin position="1"/>
        <end position="134"/>
    </location>
</feature>
<dbReference type="GO" id="GO:0016791">
    <property type="term" value="F:phosphatase activity"/>
    <property type="evidence" value="ECO:0007669"/>
    <property type="project" value="InterPro"/>
</dbReference>
<dbReference type="Pfam" id="PF03031">
    <property type="entry name" value="NIF"/>
    <property type="match status" value="1"/>
</dbReference>
<dbReference type="InterPro" id="IPR011948">
    <property type="entry name" value="Dullard_phosphatase"/>
</dbReference>
<dbReference type="SUPFAM" id="SSF56784">
    <property type="entry name" value="HAD-like"/>
    <property type="match status" value="1"/>
</dbReference>
<dbReference type="Proteomes" id="UP000311382">
    <property type="component" value="Unassembled WGS sequence"/>
</dbReference>
<dbReference type="Gene3D" id="3.40.50.1000">
    <property type="entry name" value="HAD superfamily/HAD-like"/>
    <property type="match status" value="1"/>
</dbReference>
<dbReference type="EMBL" id="SOZI01000182">
    <property type="protein sequence ID" value="TNY17699.1"/>
    <property type="molecule type" value="Genomic_DNA"/>
</dbReference>
<dbReference type="STRING" id="5288.A0A5C5FN38"/>
<dbReference type="SMART" id="SM00577">
    <property type="entry name" value="CPDc"/>
    <property type="match status" value="1"/>
</dbReference>
<accession>A0A5C5FN38</accession>
<proteinExistence type="predicted"/>
<dbReference type="InterPro" id="IPR050365">
    <property type="entry name" value="TIM50"/>
</dbReference>
<reference evidence="2 3" key="1">
    <citation type="submission" date="2019-03" db="EMBL/GenBank/DDBJ databases">
        <title>Rhodosporidium diobovatum UCD-FST 08-225 genome sequencing, assembly, and annotation.</title>
        <authorList>
            <person name="Fakankun I.U."/>
            <person name="Fristensky B."/>
            <person name="Levin D.B."/>
        </authorList>
    </citation>
    <scope>NUCLEOTIDE SEQUENCE [LARGE SCALE GENOMIC DNA]</scope>
    <source>
        <strain evidence="2 3">UCD-FST 08-225</strain>
    </source>
</reference>
<dbReference type="AlphaFoldDB" id="A0A5C5FN38"/>
<dbReference type="InterPro" id="IPR004274">
    <property type="entry name" value="FCP1_dom"/>
</dbReference>
<dbReference type="PROSITE" id="PS50969">
    <property type="entry name" value="FCP1"/>
    <property type="match status" value="1"/>
</dbReference>
<organism evidence="2 3">
    <name type="scientific">Rhodotorula diobovata</name>
    <dbReference type="NCBI Taxonomy" id="5288"/>
    <lineage>
        <taxon>Eukaryota</taxon>
        <taxon>Fungi</taxon>
        <taxon>Dikarya</taxon>
        <taxon>Basidiomycota</taxon>
        <taxon>Pucciniomycotina</taxon>
        <taxon>Microbotryomycetes</taxon>
        <taxon>Sporidiobolales</taxon>
        <taxon>Sporidiobolaceae</taxon>
        <taxon>Rhodotorula</taxon>
    </lineage>
</organism>
<keyword evidence="3" id="KW-1185">Reference proteome</keyword>
<dbReference type="OrthoDB" id="277011at2759"/>
<comment type="caution">
    <text evidence="2">The sequence shown here is derived from an EMBL/GenBank/DDBJ whole genome shotgun (WGS) entry which is preliminary data.</text>
</comment>
<protein>
    <submittedName>
        <fullName evidence="2">NLI interacting factor</fullName>
    </submittedName>
</protein>
<dbReference type="NCBIfam" id="TIGR02251">
    <property type="entry name" value="HIF-SF_euk"/>
    <property type="match status" value="1"/>
</dbReference>
<dbReference type="InterPro" id="IPR023214">
    <property type="entry name" value="HAD_sf"/>
</dbReference>
<dbReference type="CDD" id="cd07521">
    <property type="entry name" value="HAD_FCP1-like"/>
    <property type="match status" value="1"/>
</dbReference>
<gene>
    <name evidence="2" type="ORF">DMC30DRAFT_332476</name>
</gene>